<comment type="subunit">
    <text evidence="6">Homodimer.</text>
</comment>
<comment type="caution">
    <text evidence="6">Lacks conserved residue(s) required for the propagation of feature annotation.</text>
</comment>
<dbReference type="PANTHER" id="PTHR43741:SF4">
    <property type="entry name" value="FMN-DEPENDENT NADH:QUINONE OXIDOREDUCTASE"/>
    <property type="match status" value="1"/>
</dbReference>
<comment type="cofactor">
    <cofactor evidence="6">
        <name>FMN</name>
        <dbReference type="ChEBI" id="CHEBI:58210"/>
    </cofactor>
    <text evidence="6">Binds 1 FMN per subunit.</text>
</comment>
<keyword evidence="3 6" id="KW-0560">Oxidoreductase</keyword>
<keyword evidence="10" id="KW-1185">Reference proteome</keyword>
<dbReference type="Gene3D" id="3.40.50.360">
    <property type="match status" value="1"/>
</dbReference>
<evidence type="ECO:0000256" key="4">
    <source>
        <dbReference type="ARBA" id="ARBA00023027"/>
    </source>
</evidence>
<evidence type="ECO:0000313" key="8">
    <source>
        <dbReference type="EMBL" id="TSP10004.1"/>
    </source>
</evidence>
<dbReference type="EC" id="1.7.1.17" evidence="6"/>
<feature type="binding site" evidence="6">
    <location>
        <begin position="16"/>
        <end position="18"/>
    </location>
    <ligand>
        <name>FMN</name>
        <dbReference type="ChEBI" id="CHEBI:58210"/>
    </ligand>
</feature>
<proteinExistence type="inferred from homology"/>
<sequence>MTTLLHLNVSPRGETSHSRRAADWIRQKLAAQHAPLTVLERDLAADPLPPISAAFTDANMAGAAGLLKEGEVPPALALSETLIAELEAADMVLLATPMHNFTVPATLKTWIDLVVRPERTFRSTRQGKVGLLRDRPVLAVVACGGPVREGPGSQQDFLTPYLKYVLGTIGLTSVEVLRMDNTARGPEYIAQGLEHLQTWADATLPGLVVPTEAAA</sequence>
<gene>
    <name evidence="6" type="primary">azoR</name>
    <name evidence="8" type="ORF">FGG12_25025</name>
    <name evidence="9" type="ORF">M5D45_16625</name>
</gene>
<dbReference type="GO" id="GO:0016655">
    <property type="term" value="F:oxidoreductase activity, acting on NAD(P)H, quinone or similar compound as acceptor"/>
    <property type="evidence" value="ECO:0007669"/>
    <property type="project" value="InterPro"/>
</dbReference>
<feature type="domain" description="Flavodoxin-like fold" evidence="7">
    <location>
        <begin position="3"/>
        <end position="199"/>
    </location>
</feature>
<comment type="function">
    <text evidence="6">Also exhibits azoreductase activity. Catalyzes the reductive cleavage of the azo bond in aromatic azo compounds to the corresponding amines.</text>
</comment>
<dbReference type="GO" id="GO:0010181">
    <property type="term" value="F:FMN binding"/>
    <property type="evidence" value="ECO:0007669"/>
    <property type="project" value="UniProtKB-UniRule"/>
</dbReference>
<accession>A0AAE9L280</accession>
<comment type="catalytic activity">
    <reaction evidence="5">
        <text>N,N-dimethyl-1,4-phenylenediamine + anthranilate + 2 NAD(+) = 2-(4-dimethylaminophenyl)diazenylbenzoate + 2 NADH + 2 H(+)</text>
        <dbReference type="Rhea" id="RHEA:55872"/>
        <dbReference type="ChEBI" id="CHEBI:15378"/>
        <dbReference type="ChEBI" id="CHEBI:15783"/>
        <dbReference type="ChEBI" id="CHEBI:16567"/>
        <dbReference type="ChEBI" id="CHEBI:57540"/>
        <dbReference type="ChEBI" id="CHEBI:57945"/>
        <dbReference type="ChEBI" id="CHEBI:71579"/>
        <dbReference type="EC" id="1.7.1.17"/>
    </reaction>
    <physiologicalReaction direction="right-to-left" evidence="5">
        <dbReference type="Rhea" id="RHEA:55874"/>
    </physiologicalReaction>
</comment>
<dbReference type="KEGG" id="ccam:M5D45_16625"/>
<feature type="binding site" evidence="6">
    <location>
        <position position="10"/>
    </location>
    <ligand>
        <name>FMN</name>
        <dbReference type="ChEBI" id="CHEBI:58210"/>
    </ligand>
</feature>
<dbReference type="EC" id="1.6.5.-" evidence="6"/>
<evidence type="ECO:0000313" key="10">
    <source>
        <dbReference type="Proteomes" id="UP000318943"/>
    </source>
</evidence>
<dbReference type="InterPro" id="IPR003680">
    <property type="entry name" value="Flavodoxin_fold"/>
</dbReference>
<reference evidence="9" key="2">
    <citation type="journal article" date="2022" name="Microbiol. Resour. Announc.">
        <title>Genome Sequence of Cupriavidus campinensis Strain G5, a Member of a Bacterial Consortium Capable of Polyethylene Degradation.</title>
        <authorList>
            <person name="Schneider B."/>
            <person name="Pfeiffer F."/>
            <person name="Dyall-Smith M."/>
            <person name="Kunte H.J."/>
        </authorList>
    </citation>
    <scope>NUCLEOTIDE SEQUENCE</scope>
    <source>
        <strain evidence="9">G5</strain>
    </source>
</reference>
<name>A0AAE9L280_9BURK</name>
<dbReference type="RefSeq" id="WP_144202089.1">
    <property type="nucleotide sequence ID" value="NZ_CAJPVH010000030.1"/>
</dbReference>
<evidence type="ECO:0000256" key="3">
    <source>
        <dbReference type="ARBA" id="ARBA00023002"/>
    </source>
</evidence>
<evidence type="ECO:0000256" key="1">
    <source>
        <dbReference type="ARBA" id="ARBA00022630"/>
    </source>
</evidence>
<dbReference type="Pfam" id="PF02525">
    <property type="entry name" value="Flavodoxin_2"/>
    <property type="match status" value="1"/>
</dbReference>
<reference evidence="9" key="3">
    <citation type="submission" date="2022-05" db="EMBL/GenBank/DDBJ databases">
        <authorList>
            <person name="Kunte H.-J."/>
        </authorList>
    </citation>
    <scope>NUCLEOTIDE SEQUENCE</scope>
    <source>
        <strain evidence="9">G5</strain>
    </source>
</reference>
<evidence type="ECO:0000256" key="5">
    <source>
        <dbReference type="ARBA" id="ARBA00048542"/>
    </source>
</evidence>
<dbReference type="EMBL" id="CP097330">
    <property type="protein sequence ID" value="URF04079.1"/>
    <property type="molecule type" value="Genomic_DNA"/>
</dbReference>
<comment type="similarity">
    <text evidence="6">Belongs to the azoreductase type 1 family.</text>
</comment>
<dbReference type="PANTHER" id="PTHR43741">
    <property type="entry name" value="FMN-DEPENDENT NADH-AZOREDUCTASE 1"/>
    <property type="match status" value="1"/>
</dbReference>
<keyword evidence="2 6" id="KW-0288">FMN</keyword>
<dbReference type="Proteomes" id="UP000318943">
    <property type="component" value="Unassembled WGS sequence"/>
</dbReference>
<evidence type="ECO:0000313" key="11">
    <source>
        <dbReference type="Proteomes" id="UP001056132"/>
    </source>
</evidence>
<reference evidence="8 10" key="1">
    <citation type="submission" date="2019-05" db="EMBL/GenBank/DDBJ databases">
        <title>Whole genome sequence analysis of Cupriavidus campinensis S14E4C strain.</title>
        <authorList>
            <person name="Abbaszade G."/>
            <person name="Szabo A."/>
            <person name="Toumi M."/>
            <person name="Toth E."/>
        </authorList>
    </citation>
    <scope>NUCLEOTIDE SEQUENCE [LARGE SCALE GENOMIC DNA]</scope>
    <source>
        <strain evidence="8 10">S14E4C</strain>
    </source>
</reference>
<comment type="function">
    <text evidence="6">Quinone reductase that provides resistance to thiol-specific stress caused by electrophilic quinones.</text>
</comment>
<organism evidence="9 11">
    <name type="scientific">Cupriavidus campinensis</name>
    <dbReference type="NCBI Taxonomy" id="151783"/>
    <lineage>
        <taxon>Bacteria</taxon>
        <taxon>Pseudomonadati</taxon>
        <taxon>Pseudomonadota</taxon>
        <taxon>Betaproteobacteria</taxon>
        <taxon>Burkholderiales</taxon>
        <taxon>Burkholderiaceae</taxon>
        <taxon>Cupriavidus</taxon>
    </lineage>
</organism>
<keyword evidence="1 6" id="KW-0285">Flavoprotein</keyword>
<evidence type="ECO:0000313" key="9">
    <source>
        <dbReference type="EMBL" id="URF04079.1"/>
    </source>
</evidence>
<dbReference type="InterPro" id="IPR029039">
    <property type="entry name" value="Flavoprotein-like_sf"/>
</dbReference>
<protein>
    <recommendedName>
        <fullName evidence="6">FMN dependent NADH:quinone oxidoreductase</fullName>
        <ecNumber evidence="6">1.6.5.-</ecNumber>
    </recommendedName>
    <alternativeName>
        <fullName evidence="6">Azo-dye reductase</fullName>
    </alternativeName>
    <alternativeName>
        <fullName evidence="6">FMN-dependent NADH-azo compound oxidoreductase</fullName>
    </alternativeName>
    <alternativeName>
        <fullName evidence="6">FMN-dependent NADH-azoreductase</fullName>
        <ecNumber evidence="6">1.7.1.17</ecNumber>
    </alternativeName>
</protein>
<evidence type="ECO:0000259" key="7">
    <source>
        <dbReference type="Pfam" id="PF02525"/>
    </source>
</evidence>
<dbReference type="InterPro" id="IPR023048">
    <property type="entry name" value="NADH:quinone_OxRdtase_FMN_depd"/>
</dbReference>
<evidence type="ECO:0000256" key="6">
    <source>
        <dbReference type="HAMAP-Rule" id="MF_01216"/>
    </source>
</evidence>
<dbReference type="SUPFAM" id="SSF52218">
    <property type="entry name" value="Flavoproteins"/>
    <property type="match status" value="1"/>
</dbReference>
<comment type="catalytic activity">
    <reaction evidence="6">
        <text>2 a quinone + NADH + H(+) = 2 a 1,4-benzosemiquinone + NAD(+)</text>
        <dbReference type="Rhea" id="RHEA:65952"/>
        <dbReference type="ChEBI" id="CHEBI:15378"/>
        <dbReference type="ChEBI" id="CHEBI:57540"/>
        <dbReference type="ChEBI" id="CHEBI:57945"/>
        <dbReference type="ChEBI" id="CHEBI:132124"/>
        <dbReference type="ChEBI" id="CHEBI:134225"/>
    </reaction>
</comment>
<dbReference type="GO" id="GO:0009055">
    <property type="term" value="F:electron transfer activity"/>
    <property type="evidence" value="ECO:0007669"/>
    <property type="project" value="UniProtKB-UniRule"/>
</dbReference>
<dbReference type="AlphaFoldDB" id="A0AAE9L280"/>
<keyword evidence="4 6" id="KW-0520">NAD</keyword>
<dbReference type="GO" id="GO:0016652">
    <property type="term" value="F:oxidoreductase activity, acting on NAD(P)H as acceptor"/>
    <property type="evidence" value="ECO:0007669"/>
    <property type="project" value="UniProtKB-UniRule"/>
</dbReference>
<dbReference type="InterPro" id="IPR050104">
    <property type="entry name" value="FMN-dep_NADH:Q_OxRdtase_AzoR1"/>
</dbReference>
<evidence type="ECO:0000256" key="2">
    <source>
        <dbReference type="ARBA" id="ARBA00022643"/>
    </source>
</evidence>
<dbReference type="HAMAP" id="MF_01216">
    <property type="entry name" value="Azoreductase_type1"/>
    <property type="match status" value="1"/>
</dbReference>
<dbReference type="EMBL" id="VCIZ01000019">
    <property type="protein sequence ID" value="TSP10004.1"/>
    <property type="molecule type" value="Genomic_DNA"/>
</dbReference>
<dbReference type="Proteomes" id="UP001056132">
    <property type="component" value="Chromosome 1"/>
</dbReference>